<organism evidence="1 2">
    <name type="scientific">Collinsella intestinalis</name>
    <dbReference type="NCBI Taxonomy" id="147207"/>
    <lineage>
        <taxon>Bacteria</taxon>
        <taxon>Bacillati</taxon>
        <taxon>Actinomycetota</taxon>
        <taxon>Coriobacteriia</taxon>
        <taxon>Coriobacteriales</taxon>
        <taxon>Coriobacteriaceae</taxon>
        <taxon>Collinsella</taxon>
    </lineage>
</organism>
<evidence type="ECO:0000313" key="2">
    <source>
        <dbReference type="Proteomes" id="UP000405524"/>
    </source>
</evidence>
<dbReference type="EMBL" id="CABWIC010000007">
    <property type="protein sequence ID" value="VWL91115.1"/>
    <property type="molecule type" value="Genomic_DNA"/>
</dbReference>
<dbReference type="AlphaFoldDB" id="A0A5K1IRU0"/>
<gene>
    <name evidence="1" type="ORF">JKKLCJKK_00277</name>
</gene>
<dbReference type="GeneID" id="77465270"/>
<accession>A0A5K1IRU0</accession>
<evidence type="ECO:0000313" key="1">
    <source>
        <dbReference type="EMBL" id="VWL91115.1"/>
    </source>
</evidence>
<dbReference type="Proteomes" id="UP000405524">
    <property type="component" value="Unassembled WGS sequence"/>
</dbReference>
<name>A0A5K1IRU0_9ACTN</name>
<protein>
    <recommendedName>
        <fullName evidence="3">DUF4258 domain-containing protein</fullName>
    </recommendedName>
</protein>
<reference evidence="1 2" key="1">
    <citation type="submission" date="2019-10" db="EMBL/GenBank/DDBJ databases">
        <authorList>
            <person name="Wolf R A."/>
        </authorList>
    </citation>
    <scope>NUCLEOTIDE SEQUENCE [LARGE SCALE GENOMIC DNA]</scope>
    <source>
        <strain evidence="1">Collinsella_intestinalis_DSM_13632</strain>
    </source>
</reference>
<proteinExistence type="predicted"/>
<sequence length="121" mass="13677">MAMPNNQTVWTQEDPLGRTVVSIDSINRAALSRHTGPDSMTVEEARICVERPERIDVSSTDSDRNVYYKYEEERGRPPYSRAVVSFAENKIEHADGVLISFSRYTKPVSGKTVCINPRNKS</sequence>
<evidence type="ECO:0008006" key="3">
    <source>
        <dbReference type="Google" id="ProtNLM"/>
    </source>
</evidence>
<dbReference type="RefSeq" id="WP_152063032.1">
    <property type="nucleotide sequence ID" value="NZ_CABWIC010000007.1"/>
</dbReference>